<dbReference type="AlphaFoldDB" id="A0A146JYL5"/>
<name>A0A146JYL5_9EUKA</name>
<gene>
    <name evidence="1" type="ORF">TPC1_31690</name>
</gene>
<organism evidence="1">
    <name type="scientific">Trepomonas sp. PC1</name>
    <dbReference type="NCBI Taxonomy" id="1076344"/>
    <lineage>
        <taxon>Eukaryota</taxon>
        <taxon>Metamonada</taxon>
        <taxon>Diplomonadida</taxon>
        <taxon>Hexamitidae</taxon>
        <taxon>Hexamitinae</taxon>
        <taxon>Trepomonas</taxon>
    </lineage>
</organism>
<feature type="non-terminal residue" evidence="1">
    <location>
        <position position="1"/>
    </location>
</feature>
<dbReference type="EMBL" id="GDID01007791">
    <property type="protein sequence ID" value="JAP88815.1"/>
    <property type="molecule type" value="Transcribed_RNA"/>
</dbReference>
<sequence length="326" mass="38837">TEEQIVQSCFAKRQISIFPNVLKICNSNKENYCVRINDEVKSFDFQKFFDLYIAEIRNRFNLNGICIAILQNSPILTIMKKNPYVQRTFTFSEAFRITCPQYAQKFNNKFSIEFQKHFQIIDEQEIINQLIERNVRTLILPAVFDFNPDGIKAKHFIPNIDKNGQFEIHKIQISNVELCQYVIKHTKNLAKKEEWRRNRQQNLQKQKYSQWKLENEQKRKEFDKNNKKMAAINQFQDCLTKFKDKNFCLPNYATFYFQYFSKTCSNEFKKDNSGIIIKINPVQANITKLQLCGKVIDIKQLNFSELNNEELISNQRVQIQKFIQIS</sequence>
<proteinExistence type="predicted"/>
<reference evidence="1" key="1">
    <citation type="submission" date="2015-07" db="EMBL/GenBank/DDBJ databases">
        <title>Adaptation to a free-living lifestyle via gene acquisitions in the diplomonad Trepomonas sp. PC1.</title>
        <authorList>
            <person name="Xu F."/>
            <person name="Jerlstrom-Hultqvist J."/>
            <person name="Kolisko M."/>
            <person name="Simpson A.G.B."/>
            <person name="Roger A.J."/>
            <person name="Svard S.G."/>
            <person name="Andersson J.O."/>
        </authorList>
    </citation>
    <scope>NUCLEOTIDE SEQUENCE</scope>
    <source>
        <strain evidence="1">PC1</strain>
    </source>
</reference>
<protein>
    <submittedName>
        <fullName evidence="1">Uncharacterized protein</fullName>
    </submittedName>
</protein>
<accession>A0A146JYL5</accession>
<feature type="non-terminal residue" evidence="1">
    <location>
        <position position="326"/>
    </location>
</feature>
<evidence type="ECO:0000313" key="1">
    <source>
        <dbReference type="EMBL" id="JAP88815.1"/>
    </source>
</evidence>